<proteinExistence type="predicted"/>
<dbReference type="RefSeq" id="WP_081203469.1">
    <property type="nucleotide sequence ID" value="NZ_FOCZ01000005.1"/>
</dbReference>
<dbReference type="InterPro" id="IPR003737">
    <property type="entry name" value="GlcNAc_PI_deacetylase-related"/>
</dbReference>
<protein>
    <submittedName>
        <fullName evidence="1">Bacillithiol biosynthesis deacetylase BshB1</fullName>
    </submittedName>
</protein>
<dbReference type="GO" id="GO:0016811">
    <property type="term" value="F:hydrolase activity, acting on carbon-nitrogen (but not peptide) bonds, in linear amides"/>
    <property type="evidence" value="ECO:0007669"/>
    <property type="project" value="TreeGrafter"/>
</dbReference>
<dbReference type="InterPro" id="IPR023842">
    <property type="entry name" value="Bacillithiol_biosynth_BshB1"/>
</dbReference>
<dbReference type="Gene3D" id="3.40.50.10320">
    <property type="entry name" value="LmbE-like"/>
    <property type="match status" value="1"/>
</dbReference>
<dbReference type="OrthoDB" id="9778719at2"/>
<dbReference type="Pfam" id="PF02585">
    <property type="entry name" value="PIG-L"/>
    <property type="match status" value="1"/>
</dbReference>
<dbReference type="STRING" id="354355.SAMN05660816_03272"/>
<dbReference type="SUPFAM" id="SSF102588">
    <property type="entry name" value="LmbE-like"/>
    <property type="match status" value="1"/>
</dbReference>
<organism evidence="1 2">
    <name type="scientific">Niastella yeongjuensis</name>
    <dbReference type="NCBI Taxonomy" id="354355"/>
    <lineage>
        <taxon>Bacteria</taxon>
        <taxon>Pseudomonadati</taxon>
        <taxon>Bacteroidota</taxon>
        <taxon>Chitinophagia</taxon>
        <taxon>Chitinophagales</taxon>
        <taxon>Chitinophagaceae</taxon>
        <taxon>Niastella</taxon>
    </lineage>
</organism>
<dbReference type="Proteomes" id="UP000192610">
    <property type="component" value="Unassembled WGS sequence"/>
</dbReference>
<evidence type="ECO:0000313" key="1">
    <source>
        <dbReference type="EMBL" id="OQP43057.1"/>
    </source>
</evidence>
<comment type="caution">
    <text evidence="1">The sequence shown here is derived from an EMBL/GenBank/DDBJ whole genome shotgun (WGS) entry which is preliminary data.</text>
</comment>
<dbReference type="PANTHER" id="PTHR12993">
    <property type="entry name" value="N-ACETYLGLUCOSAMINYL-PHOSPHATIDYLINOSITOL DE-N-ACETYLASE-RELATED"/>
    <property type="match status" value="1"/>
</dbReference>
<dbReference type="AlphaFoldDB" id="A0A1V9EA95"/>
<dbReference type="PANTHER" id="PTHR12993:SF30">
    <property type="entry name" value="N-ACETYL-ALPHA-D-GLUCOSAMINYL L-MALATE DEACETYLASE 1"/>
    <property type="match status" value="1"/>
</dbReference>
<gene>
    <name evidence="1" type="ORF">A4H97_13005</name>
</gene>
<dbReference type="NCBIfam" id="TIGR04001">
    <property type="entry name" value="thiol_BshB1"/>
    <property type="match status" value="1"/>
</dbReference>
<dbReference type="GO" id="GO:0019213">
    <property type="term" value="F:deacetylase activity"/>
    <property type="evidence" value="ECO:0007669"/>
    <property type="project" value="InterPro"/>
</dbReference>
<reference evidence="2" key="1">
    <citation type="submission" date="2016-04" db="EMBL/GenBank/DDBJ databases">
        <authorList>
            <person name="Chen L."/>
            <person name="Zhuang W."/>
            <person name="Wang G."/>
        </authorList>
    </citation>
    <scope>NUCLEOTIDE SEQUENCE [LARGE SCALE GENOMIC DNA]</scope>
    <source>
        <strain evidence="2">17621</strain>
    </source>
</reference>
<dbReference type="EMBL" id="LVXG01000056">
    <property type="protein sequence ID" value="OQP43057.1"/>
    <property type="molecule type" value="Genomic_DNA"/>
</dbReference>
<accession>A0A1V9EA95</accession>
<sequence length="245" mass="27517">MKLDLLAIGVHPDDVELSCSGTLINEIKRGKKGGIIDLTQGELGTRGTIETRYAEAAKAAEIMGVEVRVNLKMRDGFFRNDEEHQLKLIQAIRTYQPEVVLANALDDRHPDHGRAGQLIATSCFLAGLAKIETKDESGKPQPRWRPKYVLHYLQDWYHEPDLLVDITDVFDQRMEAILAYRTQFFNDVDGHEGPQTYISSPDFLDSVTGRARMMGKRIGVKYAEGFVSEKKIGISSLDALLQVET</sequence>
<dbReference type="GO" id="GO:0071793">
    <property type="term" value="P:bacillithiol biosynthetic process"/>
    <property type="evidence" value="ECO:0007669"/>
    <property type="project" value="InterPro"/>
</dbReference>
<name>A0A1V9EA95_9BACT</name>
<dbReference type="InterPro" id="IPR024078">
    <property type="entry name" value="LmbE-like_dom_sf"/>
</dbReference>
<evidence type="ECO:0000313" key="2">
    <source>
        <dbReference type="Proteomes" id="UP000192610"/>
    </source>
</evidence>
<keyword evidence="2" id="KW-1185">Reference proteome</keyword>